<evidence type="ECO:0000313" key="4">
    <source>
        <dbReference type="Proteomes" id="UP001152523"/>
    </source>
</evidence>
<evidence type="ECO:0000256" key="1">
    <source>
        <dbReference type="SAM" id="Phobius"/>
    </source>
</evidence>
<keyword evidence="1" id="KW-1133">Transmembrane helix</keyword>
<keyword evidence="4" id="KW-1185">Reference proteome</keyword>
<feature type="transmembrane region" description="Helical" evidence="1">
    <location>
        <begin position="41"/>
        <end position="61"/>
    </location>
</feature>
<organism evidence="2 4">
    <name type="scientific">Cuscuta epithymum</name>
    <dbReference type="NCBI Taxonomy" id="186058"/>
    <lineage>
        <taxon>Eukaryota</taxon>
        <taxon>Viridiplantae</taxon>
        <taxon>Streptophyta</taxon>
        <taxon>Embryophyta</taxon>
        <taxon>Tracheophyta</taxon>
        <taxon>Spermatophyta</taxon>
        <taxon>Magnoliopsida</taxon>
        <taxon>eudicotyledons</taxon>
        <taxon>Gunneridae</taxon>
        <taxon>Pentapetalae</taxon>
        <taxon>asterids</taxon>
        <taxon>lamiids</taxon>
        <taxon>Solanales</taxon>
        <taxon>Convolvulaceae</taxon>
        <taxon>Cuscuteae</taxon>
        <taxon>Cuscuta</taxon>
        <taxon>Cuscuta subgen. Cuscuta</taxon>
    </lineage>
</organism>
<dbReference type="EMBL" id="CAMAPF010001055">
    <property type="protein sequence ID" value="CAH9143638.1"/>
    <property type="molecule type" value="Genomic_DNA"/>
</dbReference>
<dbReference type="Proteomes" id="UP001152523">
    <property type="component" value="Unassembled WGS sequence"/>
</dbReference>
<evidence type="ECO:0000313" key="2">
    <source>
        <dbReference type="EMBL" id="CAH9109476.1"/>
    </source>
</evidence>
<comment type="caution">
    <text evidence="2">The sequence shown here is derived from an EMBL/GenBank/DDBJ whole genome shotgun (WGS) entry which is preliminary data.</text>
</comment>
<accession>A0AAV0DTU0</accession>
<feature type="non-terminal residue" evidence="2">
    <location>
        <position position="193"/>
    </location>
</feature>
<name>A0AAV0DTU0_9ASTE</name>
<sequence length="193" mass="22075">MLRVDNFSSKAFLLSCGQTEYTMLRWRTSDRPAMRRRRKALVVQLLVGNAAAVVEDIAWLYDCSLAMGWRYDSSAWKSFSSFFQLQKRMDPMLIGIDKLGLYFPRRNGPGMSPCSLGWQVMGELLEFLSLRREEALERFMADIIFYPLTTYVFSLIFVSISFPNVPDLHRDSSTSICFSYSAGIDIGNKGDNV</sequence>
<protein>
    <submittedName>
        <fullName evidence="2">Uncharacterized protein</fullName>
    </submittedName>
</protein>
<evidence type="ECO:0000313" key="3">
    <source>
        <dbReference type="EMBL" id="CAH9143638.1"/>
    </source>
</evidence>
<dbReference type="AlphaFoldDB" id="A0AAV0DTU0"/>
<keyword evidence="1" id="KW-0812">Transmembrane</keyword>
<gene>
    <name evidence="2" type="ORF">CEPIT_LOCUS18763</name>
    <name evidence="3" type="ORF">CEPIT_LOCUS40819</name>
</gene>
<proteinExistence type="predicted"/>
<reference evidence="2" key="1">
    <citation type="submission" date="2022-07" db="EMBL/GenBank/DDBJ databases">
        <authorList>
            <person name="Macas J."/>
            <person name="Novak P."/>
            <person name="Neumann P."/>
        </authorList>
    </citation>
    <scope>NUCLEOTIDE SEQUENCE</scope>
</reference>
<dbReference type="EMBL" id="CAMAPF010000152">
    <property type="protein sequence ID" value="CAH9109476.1"/>
    <property type="molecule type" value="Genomic_DNA"/>
</dbReference>
<keyword evidence="1" id="KW-0472">Membrane</keyword>
<feature type="transmembrane region" description="Helical" evidence="1">
    <location>
        <begin position="143"/>
        <end position="162"/>
    </location>
</feature>